<feature type="region of interest" description="Disordered" evidence="6">
    <location>
        <begin position="492"/>
        <end position="515"/>
    </location>
</feature>
<keyword evidence="7" id="KW-0812">Transmembrane</keyword>
<dbReference type="Gene3D" id="3.90.226.10">
    <property type="entry name" value="2-enoyl-CoA Hydratase, Chain A, domain 1"/>
    <property type="match status" value="1"/>
</dbReference>
<dbReference type="Gene3D" id="1.10.101.10">
    <property type="entry name" value="PGBD-like superfamily/PGBD"/>
    <property type="match status" value="1"/>
</dbReference>
<dbReference type="InterPro" id="IPR004447">
    <property type="entry name" value="Peptidase_S41A"/>
</dbReference>
<sequence length="515" mass="56388">MDDKRPGEEQQPEPQTAEEPKPHFIRMKTFYFIMLVFSLIIATVGLTVFALTFGDDRAVEVNTPERVEFQKLYSAYDQIQNEYFEDVEQDELINGAINGMVDALGDPYSDYMDENEAAQFMEGISSSFQGIGAEVQERNGFVTVVSPIKNSPAEKAGVLPNDQILEVDGESIQGFSTTEAVMLIRGEKGTEVTLTIQRGEAADPIEITIVRDEIPIETVYAEMVNDKVAHINITSFSEDTYNELLEAIAEMEEQGMEAAVLDVRQNPGGLLNTALDISNLFIDEGEEMFEVQAKGAEPEVYLATGGEKLDIPVTLLIDGGSASASEILAGAMSESAGITLVGEKTFGKGTVQTANDLADGSNLKFTTAKWLTPDGNWIHEEGIQPDEEVAYPEYASLPFLDASVELKDGSISEQVQTAEKMLEALGYDVGEVDGVFEEQMEQAVIEFQEDNDLEANGVLTEDSTYAVMDALREKINTEDPQLQEATSIIMEQAGLASEEATEEDAAEEDETETEE</sequence>
<comment type="similarity">
    <text evidence="1 5">Belongs to the peptidase S41A family.</text>
</comment>
<evidence type="ECO:0000256" key="2">
    <source>
        <dbReference type="ARBA" id="ARBA00022670"/>
    </source>
</evidence>
<name>A0ABV9M8S1_9BACL</name>
<dbReference type="SUPFAM" id="SSF52096">
    <property type="entry name" value="ClpP/crotonase"/>
    <property type="match status" value="1"/>
</dbReference>
<proteinExistence type="inferred from homology"/>
<dbReference type="InterPro" id="IPR029045">
    <property type="entry name" value="ClpP/crotonase-like_dom_sf"/>
</dbReference>
<keyword evidence="4 5" id="KW-0720">Serine protease</keyword>
<dbReference type="PANTHER" id="PTHR32060">
    <property type="entry name" value="TAIL-SPECIFIC PROTEASE"/>
    <property type="match status" value="1"/>
</dbReference>
<dbReference type="PANTHER" id="PTHR32060:SF30">
    <property type="entry name" value="CARBOXY-TERMINAL PROCESSING PROTEASE CTPA"/>
    <property type="match status" value="1"/>
</dbReference>
<dbReference type="RefSeq" id="WP_377277233.1">
    <property type="nucleotide sequence ID" value="NZ_JBHSGL010000005.1"/>
</dbReference>
<dbReference type="InterPro" id="IPR036034">
    <property type="entry name" value="PDZ_sf"/>
</dbReference>
<dbReference type="Pfam" id="PF22694">
    <property type="entry name" value="CtpB_N-like"/>
    <property type="match status" value="1"/>
</dbReference>
<dbReference type="EMBL" id="JBHSGL010000005">
    <property type="protein sequence ID" value="MFC4712201.1"/>
    <property type="molecule type" value="Genomic_DNA"/>
</dbReference>
<dbReference type="SUPFAM" id="SSF50156">
    <property type="entry name" value="PDZ domain-like"/>
    <property type="match status" value="1"/>
</dbReference>
<dbReference type="InterPro" id="IPR041489">
    <property type="entry name" value="PDZ_6"/>
</dbReference>
<dbReference type="InterPro" id="IPR055210">
    <property type="entry name" value="CtpA/B_N"/>
</dbReference>
<keyword evidence="7" id="KW-1133">Transmembrane helix</keyword>
<feature type="region of interest" description="Disordered" evidence="6">
    <location>
        <begin position="1"/>
        <end position="20"/>
    </location>
</feature>
<evidence type="ECO:0000256" key="4">
    <source>
        <dbReference type="ARBA" id="ARBA00022825"/>
    </source>
</evidence>
<dbReference type="SMART" id="SM00228">
    <property type="entry name" value="PDZ"/>
    <property type="match status" value="1"/>
</dbReference>
<dbReference type="Gene3D" id="2.30.42.10">
    <property type="match status" value="1"/>
</dbReference>
<dbReference type="CDD" id="cd07560">
    <property type="entry name" value="Peptidase_S41_CPP"/>
    <property type="match status" value="1"/>
</dbReference>
<comment type="caution">
    <text evidence="9">The sequence shown here is derived from an EMBL/GenBank/DDBJ whole genome shotgun (WGS) entry which is preliminary data.</text>
</comment>
<feature type="compositionally biased region" description="Acidic residues" evidence="6">
    <location>
        <begin position="499"/>
        <end position="515"/>
    </location>
</feature>
<accession>A0ABV9M8S1</accession>
<evidence type="ECO:0000256" key="6">
    <source>
        <dbReference type="SAM" id="MobiDB-lite"/>
    </source>
</evidence>
<dbReference type="InterPro" id="IPR002477">
    <property type="entry name" value="Peptidoglycan-bd-like"/>
</dbReference>
<evidence type="ECO:0000256" key="1">
    <source>
        <dbReference type="ARBA" id="ARBA00009179"/>
    </source>
</evidence>
<dbReference type="CDD" id="cd06782">
    <property type="entry name" value="cpPDZ_CPP-like"/>
    <property type="match status" value="1"/>
</dbReference>
<dbReference type="SMART" id="SM00245">
    <property type="entry name" value="TSPc"/>
    <property type="match status" value="1"/>
</dbReference>
<evidence type="ECO:0000313" key="9">
    <source>
        <dbReference type="EMBL" id="MFC4712201.1"/>
    </source>
</evidence>
<evidence type="ECO:0000256" key="3">
    <source>
        <dbReference type="ARBA" id="ARBA00022801"/>
    </source>
</evidence>
<dbReference type="PROSITE" id="PS50106">
    <property type="entry name" value="PDZ"/>
    <property type="match status" value="1"/>
</dbReference>
<gene>
    <name evidence="9" type="ORF">ACFO5U_05015</name>
</gene>
<dbReference type="Gene3D" id="3.30.750.44">
    <property type="match status" value="1"/>
</dbReference>
<dbReference type="Proteomes" id="UP001595932">
    <property type="component" value="Unassembled WGS sequence"/>
</dbReference>
<dbReference type="Pfam" id="PF17820">
    <property type="entry name" value="PDZ_6"/>
    <property type="match status" value="1"/>
</dbReference>
<dbReference type="NCBIfam" id="TIGR00225">
    <property type="entry name" value="prc"/>
    <property type="match status" value="1"/>
</dbReference>
<keyword evidence="10" id="KW-1185">Reference proteome</keyword>
<organism evidence="9 10">
    <name type="scientific">Planococcus dechangensis</name>
    <dbReference type="NCBI Taxonomy" id="1176255"/>
    <lineage>
        <taxon>Bacteria</taxon>
        <taxon>Bacillati</taxon>
        <taxon>Bacillota</taxon>
        <taxon>Bacilli</taxon>
        <taxon>Bacillales</taxon>
        <taxon>Caryophanaceae</taxon>
        <taxon>Planococcus</taxon>
    </lineage>
</organism>
<dbReference type="Pfam" id="PF01471">
    <property type="entry name" value="PG_binding_1"/>
    <property type="match status" value="1"/>
</dbReference>
<dbReference type="InterPro" id="IPR001478">
    <property type="entry name" value="PDZ"/>
</dbReference>
<dbReference type="InterPro" id="IPR005151">
    <property type="entry name" value="Tail-specific_protease"/>
</dbReference>
<feature type="domain" description="PDZ" evidence="8">
    <location>
        <begin position="117"/>
        <end position="185"/>
    </location>
</feature>
<dbReference type="InterPro" id="IPR036365">
    <property type="entry name" value="PGBD-like_sf"/>
</dbReference>
<dbReference type="SUPFAM" id="SSF47090">
    <property type="entry name" value="PGBD-like"/>
    <property type="match status" value="1"/>
</dbReference>
<keyword evidence="7" id="KW-0472">Membrane</keyword>
<keyword evidence="3 5" id="KW-0378">Hydrolase</keyword>
<dbReference type="InterPro" id="IPR036366">
    <property type="entry name" value="PGBDSf"/>
</dbReference>
<evidence type="ECO:0000256" key="5">
    <source>
        <dbReference type="RuleBase" id="RU004404"/>
    </source>
</evidence>
<reference evidence="10" key="1">
    <citation type="journal article" date="2019" name="Int. J. Syst. Evol. Microbiol.">
        <title>The Global Catalogue of Microorganisms (GCM) 10K type strain sequencing project: providing services to taxonomists for standard genome sequencing and annotation.</title>
        <authorList>
            <consortium name="The Broad Institute Genomics Platform"/>
            <consortium name="The Broad Institute Genome Sequencing Center for Infectious Disease"/>
            <person name="Wu L."/>
            <person name="Ma J."/>
        </authorList>
    </citation>
    <scope>NUCLEOTIDE SEQUENCE [LARGE SCALE GENOMIC DNA]</scope>
    <source>
        <strain evidence="10">CGMCC 1.12151</strain>
    </source>
</reference>
<evidence type="ECO:0000259" key="8">
    <source>
        <dbReference type="PROSITE" id="PS50106"/>
    </source>
</evidence>
<evidence type="ECO:0000256" key="7">
    <source>
        <dbReference type="SAM" id="Phobius"/>
    </source>
</evidence>
<protein>
    <submittedName>
        <fullName evidence="9">S41 family peptidase</fullName>
    </submittedName>
</protein>
<feature type="transmembrane region" description="Helical" evidence="7">
    <location>
        <begin position="30"/>
        <end position="53"/>
    </location>
</feature>
<dbReference type="Pfam" id="PF03572">
    <property type="entry name" value="Peptidase_S41"/>
    <property type="match status" value="1"/>
</dbReference>
<keyword evidence="2 5" id="KW-0645">Protease</keyword>
<evidence type="ECO:0000313" key="10">
    <source>
        <dbReference type="Proteomes" id="UP001595932"/>
    </source>
</evidence>